<evidence type="ECO:0000313" key="2">
    <source>
        <dbReference type="Proteomes" id="UP001151532"/>
    </source>
</evidence>
<reference evidence="1" key="1">
    <citation type="submission" date="2022-11" db="EMBL/GenBank/DDBJ databases">
        <authorList>
            <person name="Hyden B.L."/>
            <person name="Feng K."/>
            <person name="Yates T."/>
            <person name="Jawdy S."/>
            <person name="Smart L.B."/>
            <person name="Muchero W."/>
        </authorList>
    </citation>
    <scope>NUCLEOTIDE SEQUENCE</scope>
    <source>
        <tissue evidence="1">Shoot tip</tissue>
    </source>
</reference>
<dbReference type="Proteomes" id="UP001151532">
    <property type="component" value="Chromosome 12"/>
</dbReference>
<accession>A0A9Q0ZW37</accession>
<proteinExistence type="predicted"/>
<name>A0A9Q0ZW37_SALPP</name>
<comment type="caution">
    <text evidence="1">The sequence shown here is derived from an EMBL/GenBank/DDBJ whole genome shotgun (WGS) entry which is preliminary data.</text>
</comment>
<sequence length="71" mass="8057">MKSCRKMASFRRDSLQHCLIMADDGELEVFFTASPAGFVPYCSRLFSGVKEVCVFNSVFEDKSNPSIRLQE</sequence>
<evidence type="ECO:0000313" key="1">
    <source>
        <dbReference type="EMBL" id="KAJ6749083.1"/>
    </source>
</evidence>
<keyword evidence="2" id="KW-1185">Reference proteome</keyword>
<dbReference type="EMBL" id="JAPFFK010000008">
    <property type="protein sequence ID" value="KAJ6749083.1"/>
    <property type="molecule type" value="Genomic_DNA"/>
</dbReference>
<dbReference type="AlphaFoldDB" id="A0A9Q0ZW37"/>
<protein>
    <submittedName>
        <fullName evidence="1">Uncharacterized protein</fullName>
    </submittedName>
</protein>
<organism evidence="1 2">
    <name type="scientific">Salix purpurea</name>
    <name type="common">Purple osier willow</name>
    <dbReference type="NCBI Taxonomy" id="77065"/>
    <lineage>
        <taxon>Eukaryota</taxon>
        <taxon>Viridiplantae</taxon>
        <taxon>Streptophyta</taxon>
        <taxon>Embryophyta</taxon>
        <taxon>Tracheophyta</taxon>
        <taxon>Spermatophyta</taxon>
        <taxon>Magnoliopsida</taxon>
        <taxon>eudicotyledons</taxon>
        <taxon>Gunneridae</taxon>
        <taxon>Pentapetalae</taxon>
        <taxon>rosids</taxon>
        <taxon>fabids</taxon>
        <taxon>Malpighiales</taxon>
        <taxon>Salicaceae</taxon>
        <taxon>Saliceae</taxon>
        <taxon>Salix</taxon>
    </lineage>
</organism>
<gene>
    <name evidence="1" type="ORF">OIU79_030059</name>
</gene>
<reference evidence="1" key="2">
    <citation type="journal article" date="2023" name="Int. J. Mol. Sci.">
        <title>De Novo Assembly and Annotation of 11 Diverse Shrub Willow (Salix) Genomes Reveals Novel Gene Organization in Sex-Linked Regions.</title>
        <authorList>
            <person name="Hyden B."/>
            <person name="Feng K."/>
            <person name="Yates T.B."/>
            <person name="Jawdy S."/>
            <person name="Cereghino C."/>
            <person name="Smart L.B."/>
            <person name="Muchero W."/>
        </authorList>
    </citation>
    <scope>NUCLEOTIDE SEQUENCE</scope>
    <source>
        <tissue evidence="1">Shoot tip</tissue>
    </source>
</reference>